<evidence type="ECO:0000313" key="3">
    <source>
        <dbReference type="Proteomes" id="UP000297851"/>
    </source>
</evidence>
<dbReference type="InterPro" id="IPR025487">
    <property type="entry name" value="DUF4379"/>
</dbReference>
<feature type="domain" description="Treble clef zinc finger" evidence="1">
    <location>
        <begin position="517"/>
        <end position="570"/>
    </location>
</feature>
<dbReference type="PANTHER" id="PTHR37317">
    <property type="entry name" value="BLR8090 PROTEIN"/>
    <property type="match status" value="1"/>
</dbReference>
<keyword evidence="3" id="KW-1185">Reference proteome</keyword>
<dbReference type="PANTHER" id="PTHR37317:SF1">
    <property type="entry name" value="ZINC-RIBBON DOMAIN-CONTAINING PROTEIN-RELATED"/>
    <property type="match status" value="1"/>
</dbReference>
<protein>
    <recommendedName>
        <fullName evidence="1">Treble clef zinc finger domain-containing protein</fullName>
    </recommendedName>
</protein>
<feature type="domain" description="Treble clef zinc finger" evidence="1">
    <location>
        <begin position="587"/>
        <end position="638"/>
    </location>
</feature>
<dbReference type="EMBL" id="SOGO01000042">
    <property type="protein sequence ID" value="TFC99185.1"/>
    <property type="molecule type" value="Genomic_DNA"/>
</dbReference>
<feature type="domain" description="Treble clef zinc finger" evidence="1">
    <location>
        <begin position="377"/>
        <end position="432"/>
    </location>
</feature>
<reference evidence="2 3" key="1">
    <citation type="submission" date="2019-03" db="EMBL/GenBank/DDBJ databases">
        <title>Genomics of glacier-inhabiting Cryobacterium strains.</title>
        <authorList>
            <person name="Liu Q."/>
            <person name="Xin Y.-H."/>
        </authorList>
    </citation>
    <scope>NUCLEOTIDE SEQUENCE [LARGE SCALE GENOMIC DNA]</scope>
    <source>
        <strain evidence="2 3">TMT2-16</strain>
    </source>
</reference>
<feature type="domain" description="Treble clef zinc finger" evidence="1">
    <location>
        <begin position="449"/>
        <end position="500"/>
    </location>
</feature>
<dbReference type="RefSeq" id="WP_134375359.1">
    <property type="nucleotide sequence ID" value="NZ_SOGO01000042.1"/>
</dbReference>
<dbReference type="Proteomes" id="UP000297851">
    <property type="component" value="Unassembled WGS sequence"/>
</dbReference>
<evidence type="ECO:0000313" key="2">
    <source>
        <dbReference type="EMBL" id="TFC99185.1"/>
    </source>
</evidence>
<proteinExistence type="predicted"/>
<comment type="caution">
    <text evidence="2">The sequence shown here is derived from an EMBL/GenBank/DDBJ whole genome shotgun (WGS) entry which is preliminary data.</text>
</comment>
<sequence>MNEATRVFTFRVRPLDRETRASYIRRLLEANGETQAHWKHLLRLAGTEEAGATGDPELRLLQAKTGRTEFPFTREVLSPTHSDGTSCPACTEGLGNQWMCILCAHGATVEQGVQFTEYVCLKHALWVGAGTRPDQQINVGPDVLAAERTFRKLRARNLLEARLFLILRNALIQSPVIPLTPETYPVLIRLAALLTSTAFMRAFYDPTQPFGDAHKYLSQAITGVIGTPHRKLVRAIWLHSRSTHLAVREATAGERPFTPAWEHDLPLKPSVAARFEPVTDPLEPFHRFLEPTGDRKLSRSNTLEVLAHQLRRNKQSGQEPITGAGKVPTVCREGHRLQQFPTDLLRHAPRNTDRCPYCKNREALPGFNSLEVTCPELAQQYEPALNNGRPVNTILAGSHDIIVWRCAANHLTEASPSERTAGGIGCGKCTGRILSVGENDLGTTHPEVAKTWHPRNFPATPQSVSAGMSDVVYWLCDAGHTYKRSIRSRTHGGGCQHCDKKERRATLPTLAAARPDLAREWDHELNGTLTPEKVTTGSGKTVYWRCPEGHSYDQIIERRVAGYRCSICTHRRLDTGTNDLLTREPVLCAEWHPYLNYPAEPSKIVRGTGSFWWRCGHGHIVQQTVAHRLQSHGCTECDPAERILSSP</sequence>
<evidence type="ECO:0000259" key="1">
    <source>
        <dbReference type="Pfam" id="PF14311"/>
    </source>
</evidence>
<gene>
    <name evidence="2" type="ORF">E3T25_16090</name>
</gene>
<dbReference type="Pfam" id="PF14311">
    <property type="entry name" value="DUF4379"/>
    <property type="match status" value="4"/>
</dbReference>
<accession>A0ABY2J2U3</accession>
<name>A0ABY2J2U3_9MICO</name>
<organism evidence="2 3">
    <name type="scientific">Cryobacterium sandaracinum</name>
    <dbReference type="NCBI Taxonomy" id="1259247"/>
    <lineage>
        <taxon>Bacteria</taxon>
        <taxon>Bacillati</taxon>
        <taxon>Actinomycetota</taxon>
        <taxon>Actinomycetes</taxon>
        <taxon>Micrococcales</taxon>
        <taxon>Microbacteriaceae</taxon>
        <taxon>Cryobacterium</taxon>
    </lineage>
</organism>